<keyword evidence="4 6" id="KW-1133">Transmembrane helix</keyword>
<evidence type="ECO:0000256" key="2">
    <source>
        <dbReference type="ARBA" id="ARBA00022475"/>
    </source>
</evidence>
<organism evidence="8 9">
    <name type="scientific">Microlunatus soli</name>
    <dbReference type="NCBI Taxonomy" id="630515"/>
    <lineage>
        <taxon>Bacteria</taxon>
        <taxon>Bacillati</taxon>
        <taxon>Actinomycetota</taxon>
        <taxon>Actinomycetes</taxon>
        <taxon>Propionibacteriales</taxon>
        <taxon>Propionibacteriaceae</taxon>
        <taxon>Microlunatus</taxon>
    </lineage>
</organism>
<feature type="transmembrane region" description="Helical" evidence="6">
    <location>
        <begin position="266"/>
        <end position="286"/>
    </location>
</feature>
<dbReference type="RefSeq" id="WP_157683246.1">
    <property type="nucleotide sequence ID" value="NZ_LT629772.1"/>
</dbReference>
<evidence type="ECO:0000313" key="9">
    <source>
        <dbReference type="Proteomes" id="UP000199103"/>
    </source>
</evidence>
<feature type="transmembrane region" description="Helical" evidence="6">
    <location>
        <begin position="383"/>
        <end position="402"/>
    </location>
</feature>
<keyword evidence="9" id="KW-1185">Reference proteome</keyword>
<evidence type="ECO:0000256" key="6">
    <source>
        <dbReference type="SAM" id="Phobius"/>
    </source>
</evidence>
<evidence type="ECO:0000256" key="4">
    <source>
        <dbReference type="ARBA" id="ARBA00022989"/>
    </source>
</evidence>
<dbReference type="Pfam" id="PF07690">
    <property type="entry name" value="MFS_1"/>
    <property type="match status" value="1"/>
</dbReference>
<evidence type="ECO:0000256" key="5">
    <source>
        <dbReference type="ARBA" id="ARBA00023136"/>
    </source>
</evidence>
<comment type="subcellular location">
    <subcellularLocation>
        <location evidence="1">Cell membrane</location>
        <topology evidence="1">Multi-pass membrane protein</topology>
    </subcellularLocation>
</comment>
<feature type="transmembrane region" description="Helical" evidence="6">
    <location>
        <begin position="174"/>
        <end position="193"/>
    </location>
</feature>
<dbReference type="GO" id="GO:0005886">
    <property type="term" value="C:plasma membrane"/>
    <property type="evidence" value="ECO:0007669"/>
    <property type="project" value="UniProtKB-SubCell"/>
</dbReference>
<feature type="transmembrane region" description="Helical" evidence="6">
    <location>
        <begin position="232"/>
        <end position="254"/>
    </location>
</feature>
<dbReference type="InterPro" id="IPR011701">
    <property type="entry name" value="MFS"/>
</dbReference>
<feature type="transmembrane region" description="Helical" evidence="6">
    <location>
        <begin position="317"/>
        <end position="342"/>
    </location>
</feature>
<protein>
    <submittedName>
        <fullName evidence="8">Major Facilitator Superfamily protein</fullName>
    </submittedName>
</protein>
<evidence type="ECO:0000259" key="7">
    <source>
        <dbReference type="PROSITE" id="PS50850"/>
    </source>
</evidence>
<dbReference type="InterPro" id="IPR036259">
    <property type="entry name" value="MFS_trans_sf"/>
</dbReference>
<dbReference type="PANTHER" id="PTHR23513">
    <property type="entry name" value="INTEGRAL MEMBRANE EFFLUX PROTEIN-RELATED"/>
    <property type="match status" value="1"/>
</dbReference>
<feature type="transmembrane region" description="Helical" evidence="6">
    <location>
        <begin position="44"/>
        <end position="64"/>
    </location>
</feature>
<sequence length="413" mass="41831">MTQLQSRWRLSLAGWVGGFGFSLLADQVFTLALTFAALRSGSPASVAAVVAAVSVARVVMLLFGGAVADRVSHPRVSMTVTGIGRMILMVAMAVVLSVGHYSVPLLVIIALVAGCLDGIFQPSATSMPTHIATGSESGQQRVGALRTVVIRMSILIGNAVAGSVVAAGGPAGGFAVAGILFLAGVLCLPVIRLSPIARTGGDRSTASYSPKQLFVDALDGLRTVRRARGVGSVLLMVALLNIGFAGPVTAGIPVMAAQRGWGADGAGWVLAGFGAGAAAAGFTLIARPLRRGYALVMLAGTTGMAVCLIGIGLTTSYVVTLVLAIVMGVCSGSSGSVSYALITTNVPREQVGRANALFELTMEFGSPLSLAVTGAVATAGHPGLPFVAGGVLAGIGVVIAWLQRRVRQLTIQQ</sequence>
<dbReference type="PANTHER" id="PTHR23513:SF17">
    <property type="entry name" value="MEMBRANE PROTEIN"/>
    <property type="match status" value="1"/>
</dbReference>
<dbReference type="AlphaFoldDB" id="A0A1H1QI47"/>
<feature type="domain" description="Major facilitator superfamily (MFS) profile" evidence="7">
    <location>
        <begin position="6"/>
        <end position="408"/>
    </location>
</feature>
<dbReference type="SUPFAM" id="SSF103473">
    <property type="entry name" value="MFS general substrate transporter"/>
    <property type="match status" value="1"/>
</dbReference>
<dbReference type="EMBL" id="LT629772">
    <property type="protein sequence ID" value="SDS23201.1"/>
    <property type="molecule type" value="Genomic_DNA"/>
</dbReference>
<feature type="transmembrane region" description="Helical" evidence="6">
    <location>
        <begin position="293"/>
        <end position="311"/>
    </location>
</feature>
<evidence type="ECO:0000313" key="8">
    <source>
        <dbReference type="EMBL" id="SDS23201.1"/>
    </source>
</evidence>
<dbReference type="Proteomes" id="UP000199103">
    <property type="component" value="Chromosome I"/>
</dbReference>
<dbReference type="Gene3D" id="1.20.1250.20">
    <property type="entry name" value="MFS general substrate transporter like domains"/>
    <property type="match status" value="1"/>
</dbReference>
<proteinExistence type="predicted"/>
<evidence type="ECO:0000256" key="3">
    <source>
        <dbReference type="ARBA" id="ARBA00022692"/>
    </source>
</evidence>
<keyword evidence="3 6" id="KW-0812">Transmembrane</keyword>
<dbReference type="PROSITE" id="PS50850">
    <property type="entry name" value="MFS"/>
    <property type="match status" value="1"/>
</dbReference>
<dbReference type="GO" id="GO:0022857">
    <property type="term" value="F:transmembrane transporter activity"/>
    <property type="evidence" value="ECO:0007669"/>
    <property type="project" value="InterPro"/>
</dbReference>
<name>A0A1H1QI47_9ACTN</name>
<keyword evidence="2" id="KW-1003">Cell membrane</keyword>
<dbReference type="STRING" id="630515.SAMN04489812_1283"/>
<feature type="transmembrane region" description="Helical" evidence="6">
    <location>
        <begin position="354"/>
        <end position="377"/>
    </location>
</feature>
<keyword evidence="5 6" id="KW-0472">Membrane</keyword>
<gene>
    <name evidence="8" type="ORF">SAMN04489812_1283</name>
</gene>
<dbReference type="InterPro" id="IPR020846">
    <property type="entry name" value="MFS_dom"/>
</dbReference>
<reference evidence="8 9" key="1">
    <citation type="submission" date="2016-10" db="EMBL/GenBank/DDBJ databases">
        <authorList>
            <person name="de Groot N.N."/>
        </authorList>
    </citation>
    <scope>NUCLEOTIDE SEQUENCE [LARGE SCALE GENOMIC DNA]</scope>
    <source>
        <strain evidence="8 9">DSM 21800</strain>
    </source>
</reference>
<dbReference type="OrthoDB" id="3613552at2"/>
<feature type="transmembrane region" description="Helical" evidence="6">
    <location>
        <begin position="12"/>
        <end position="38"/>
    </location>
</feature>
<evidence type="ECO:0000256" key="1">
    <source>
        <dbReference type="ARBA" id="ARBA00004651"/>
    </source>
</evidence>
<accession>A0A1H1QI47</accession>